<reference evidence="8" key="1">
    <citation type="submission" date="2016-10" db="EMBL/GenBank/DDBJ databases">
        <authorList>
            <person name="Varghese N."/>
            <person name="Submissions S."/>
        </authorList>
    </citation>
    <scope>NUCLEOTIDE SEQUENCE [LARGE SCALE GENOMIC DNA]</scope>
    <source>
        <strain evidence="8">DSM 13234</strain>
    </source>
</reference>
<dbReference type="GO" id="GO:0006352">
    <property type="term" value="P:DNA-templated transcription initiation"/>
    <property type="evidence" value="ECO:0007669"/>
    <property type="project" value="InterPro"/>
</dbReference>
<keyword evidence="3" id="KW-0731">Sigma factor</keyword>
<dbReference type="RefSeq" id="WP_074769864.1">
    <property type="nucleotide sequence ID" value="NZ_FNWO01000013.1"/>
</dbReference>
<evidence type="ECO:0000256" key="3">
    <source>
        <dbReference type="ARBA" id="ARBA00023082"/>
    </source>
</evidence>
<feature type="compositionally biased region" description="Basic and acidic residues" evidence="5">
    <location>
        <begin position="188"/>
        <end position="203"/>
    </location>
</feature>
<dbReference type="AlphaFoldDB" id="A0A1H6IZT6"/>
<dbReference type="Gene3D" id="1.10.10.10">
    <property type="entry name" value="Winged helix-like DNA-binding domain superfamily/Winged helix DNA-binding domain"/>
    <property type="match status" value="1"/>
</dbReference>
<dbReference type="NCBIfam" id="TIGR02937">
    <property type="entry name" value="sigma70-ECF"/>
    <property type="match status" value="1"/>
</dbReference>
<keyword evidence="4" id="KW-0804">Transcription</keyword>
<organism evidence="7 8">
    <name type="scientific">Magnetospirillum fulvum</name>
    <name type="common">Rhodospirillum fulvum</name>
    <dbReference type="NCBI Taxonomy" id="1082"/>
    <lineage>
        <taxon>Bacteria</taxon>
        <taxon>Pseudomonadati</taxon>
        <taxon>Pseudomonadota</taxon>
        <taxon>Alphaproteobacteria</taxon>
        <taxon>Rhodospirillales</taxon>
        <taxon>Rhodospirillaceae</taxon>
        <taxon>Magnetospirillum</taxon>
    </lineage>
</organism>
<feature type="region of interest" description="Disordered" evidence="5">
    <location>
        <begin position="184"/>
        <end position="203"/>
    </location>
</feature>
<gene>
    <name evidence="7" type="ORF">SAMN04244559_02929</name>
</gene>
<evidence type="ECO:0000256" key="4">
    <source>
        <dbReference type="ARBA" id="ARBA00023163"/>
    </source>
</evidence>
<feature type="domain" description="RNA polymerase sigma factor 70 region 4 type 2" evidence="6">
    <location>
        <begin position="109"/>
        <end position="159"/>
    </location>
</feature>
<dbReference type="InterPro" id="IPR014284">
    <property type="entry name" value="RNA_pol_sigma-70_dom"/>
</dbReference>
<dbReference type="Pfam" id="PF08281">
    <property type="entry name" value="Sigma70_r4_2"/>
    <property type="match status" value="1"/>
</dbReference>
<evidence type="ECO:0000259" key="6">
    <source>
        <dbReference type="Pfam" id="PF08281"/>
    </source>
</evidence>
<accession>A0A1H6IZT6</accession>
<proteinExistence type="inferred from homology"/>
<dbReference type="InterPro" id="IPR013324">
    <property type="entry name" value="RNA_pol_sigma_r3/r4-like"/>
</dbReference>
<dbReference type="GO" id="GO:0003677">
    <property type="term" value="F:DNA binding"/>
    <property type="evidence" value="ECO:0007669"/>
    <property type="project" value="InterPro"/>
</dbReference>
<keyword evidence="2" id="KW-0805">Transcription regulation</keyword>
<dbReference type="InterPro" id="IPR036388">
    <property type="entry name" value="WH-like_DNA-bd_sf"/>
</dbReference>
<dbReference type="OrthoDB" id="9794372at2"/>
<dbReference type="Gene3D" id="1.10.1740.10">
    <property type="match status" value="1"/>
</dbReference>
<protein>
    <submittedName>
        <fullName evidence="7">RNA polymerase sigma-70 factor, ECF subfamily</fullName>
    </submittedName>
</protein>
<evidence type="ECO:0000313" key="7">
    <source>
        <dbReference type="EMBL" id="SEH55120.1"/>
    </source>
</evidence>
<dbReference type="InterPro" id="IPR039425">
    <property type="entry name" value="RNA_pol_sigma-70-like"/>
</dbReference>
<sequence length="203" mass="23169">MTEITWDMLRALLVTKYDDFRKRLARRLGSDDLARELLHETYLSLGRTDKPASVQQPEPYLFRIALNIAADRHRAESRKATAQEIEAALELVDETVRIEEVVEARRDLAALEDAIQALPPRRRTIFLAARVHEQPIQGIADSLGISRRLVELELKRALVYCAERLDRPLIQRFGPMASKTSYTIRGGGKVEETRHDAGKKTVR</sequence>
<dbReference type="SUPFAM" id="SSF88659">
    <property type="entry name" value="Sigma3 and sigma4 domains of RNA polymerase sigma factors"/>
    <property type="match status" value="1"/>
</dbReference>
<dbReference type="EMBL" id="FNWO01000013">
    <property type="protein sequence ID" value="SEH55120.1"/>
    <property type="molecule type" value="Genomic_DNA"/>
</dbReference>
<dbReference type="InterPro" id="IPR013325">
    <property type="entry name" value="RNA_pol_sigma_r2"/>
</dbReference>
<evidence type="ECO:0000256" key="5">
    <source>
        <dbReference type="SAM" id="MobiDB-lite"/>
    </source>
</evidence>
<comment type="similarity">
    <text evidence="1">Belongs to the sigma-70 factor family. ECF subfamily.</text>
</comment>
<dbReference type="Proteomes" id="UP000182983">
    <property type="component" value="Unassembled WGS sequence"/>
</dbReference>
<evidence type="ECO:0000256" key="1">
    <source>
        <dbReference type="ARBA" id="ARBA00010641"/>
    </source>
</evidence>
<evidence type="ECO:0000256" key="2">
    <source>
        <dbReference type="ARBA" id="ARBA00023015"/>
    </source>
</evidence>
<dbReference type="PANTHER" id="PTHR43133">
    <property type="entry name" value="RNA POLYMERASE ECF-TYPE SIGMA FACTO"/>
    <property type="match status" value="1"/>
</dbReference>
<dbReference type="PANTHER" id="PTHR43133:SF63">
    <property type="entry name" value="RNA POLYMERASE SIGMA FACTOR FECI-RELATED"/>
    <property type="match status" value="1"/>
</dbReference>
<name>A0A1H6IZT6_MAGFU</name>
<dbReference type="GO" id="GO:0016987">
    <property type="term" value="F:sigma factor activity"/>
    <property type="evidence" value="ECO:0007669"/>
    <property type="project" value="UniProtKB-KW"/>
</dbReference>
<dbReference type="InterPro" id="IPR013249">
    <property type="entry name" value="RNA_pol_sigma70_r4_t2"/>
</dbReference>
<evidence type="ECO:0000313" key="8">
    <source>
        <dbReference type="Proteomes" id="UP000182983"/>
    </source>
</evidence>
<dbReference type="SUPFAM" id="SSF88946">
    <property type="entry name" value="Sigma2 domain of RNA polymerase sigma factors"/>
    <property type="match status" value="1"/>
</dbReference>
<keyword evidence="8" id="KW-1185">Reference proteome</keyword>